<name>A0AAN6JV39_9BASI</name>
<feature type="compositionally biased region" description="Acidic residues" evidence="1">
    <location>
        <begin position="1540"/>
        <end position="1550"/>
    </location>
</feature>
<feature type="compositionally biased region" description="Basic and acidic residues" evidence="1">
    <location>
        <begin position="976"/>
        <end position="985"/>
    </location>
</feature>
<feature type="region of interest" description="Disordered" evidence="1">
    <location>
        <begin position="371"/>
        <end position="397"/>
    </location>
</feature>
<feature type="compositionally biased region" description="Basic and acidic residues" evidence="1">
    <location>
        <begin position="626"/>
        <end position="638"/>
    </location>
</feature>
<feature type="compositionally biased region" description="Basic and acidic residues" evidence="1">
    <location>
        <begin position="1158"/>
        <end position="1172"/>
    </location>
</feature>
<feature type="compositionally biased region" description="Basic and acidic residues" evidence="1">
    <location>
        <begin position="1004"/>
        <end position="1020"/>
    </location>
</feature>
<organism evidence="2 3">
    <name type="scientific">Tilletia horrida</name>
    <dbReference type="NCBI Taxonomy" id="155126"/>
    <lineage>
        <taxon>Eukaryota</taxon>
        <taxon>Fungi</taxon>
        <taxon>Dikarya</taxon>
        <taxon>Basidiomycota</taxon>
        <taxon>Ustilaginomycotina</taxon>
        <taxon>Exobasidiomycetes</taxon>
        <taxon>Tilletiales</taxon>
        <taxon>Tilletiaceae</taxon>
        <taxon>Tilletia</taxon>
    </lineage>
</organism>
<evidence type="ECO:0000313" key="2">
    <source>
        <dbReference type="EMBL" id="KAK0554036.1"/>
    </source>
</evidence>
<keyword evidence="3" id="KW-1185">Reference proteome</keyword>
<feature type="compositionally biased region" description="Low complexity" evidence="1">
    <location>
        <begin position="1173"/>
        <end position="1185"/>
    </location>
</feature>
<feature type="compositionally biased region" description="Basic residues" evidence="1">
    <location>
        <begin position="1208"/>
        <end position="1217"/>
    </location>
</feature>
<feature type="compositionally biased region" description="Low complexity" evidence="1">
    <location>
        <begin position="1098"/>
        <end position="1110"/>
    </location>
</feature>
<feature type="compositionally biased region" description="Polar residues" evidence="1">
    <location>
        <begin position="768"/>
        <end position="779"/>
    </location>
</feature>
<feature type="compositionally biased region" description="Polar residues" evidence="1">
    <location>
        <begin position="717"/>
        <end position="732"/>
    </location>
</feature>
<feature type="compositionally biased region" description="Gly residues" evidence="1">
    <location>
        <begin position="1435"/>
        <end position="1444"/>
    </location>
</feature>
<feature type="compositionally biased region" description="Low complexity" evidence="1">
    <location>
        <begin position="215"/>
        <end position="227"/>
    </location>
</feature>
<feature type="compositionally biased region" description="Basic and acidic residues" evidence="1">
    <location>
        <begin position="706"/>
        <end position="716"/>
    </location>
</feature>
<feature type="compositionally biased region" description="Gly residues" evidence="1">
    <location>
        <begin position="1335"/>
        <end position="1348"/>
    </location>
</feature>
<feature type="compositionally biased region" description="Gly residues" evidence="1">
    <location>
        <begin position="1530"/>
        <end position="1539"/>
    </location>
</feature>
<feature type="compositionally biased region" description="Basic and acidic residues" evidence="1">
    <location>
        <begin position="830"/>
        <end position="872"/>
    </location>
</feature>
<evidence type="ECO:0000313" key="3">
    <source>
        <dbReference type="Proteomes" id="UP001176517"/>
    </source>
</evidence>
<reference evidence="2" key="1">
    <citation type="journal article" date="2023" name="PhytoFront">
        <title>Draft Genome Resources of Seven Strains of Tilletia horrida, Causal Agent of Kernel Smut of Rice.</title>
        <authorList>
            <person name="Khanal S."/>
            <person name="Antony Babu S."/>
            <person name="Zhou X.G."/>
        </authorList>
    </citation>
    <scope>NUCLEOTIDE SEQUENCE</scope>
    <source>
        <strain evidence="2">TX6</strain>
    </source>
</reference>
<feature type="compositionally biased region" description="Basic and acidic residues" evidence="1">
    <location>
        <begin position="29"/>
        <end position="40"/>
    </location>
</feature>
<feature type="region of interest" description="Disordered" evidence="1">
    <location>
        <begin position="1376"/>
        <end position="1550"/>
    </location>
</feature>
<feature type="region of interest" description="Disordered" evidence="1">
    <location>
        <begin position="179"/>
        <end position="340"/>
    </location>
</feature>
<feature type="compositionally biased region" description="Pro residues" evidence="1">
    <location>
        <begin position="1272"/>
        <end position="1282"/>
    </location>
</feature>
<evidence type="ECO:0000256" key="1">
    <source>
        <dbReference type="SAM" id="MobiDB-lite"/>
    </source>
</evidence>
<accession>A0AAN6JV39</accession>
<feature type="compositionally biased region" description="Low complexity" evidence="1">
    <location>
        <begin position="110"/>
        <end position="140"/>
    </location>
</feature>
<gene>
    <name evidence="2" type="ORF">OC846_002257</name>
</gene>
<dbReference type="Proteomes" id="UP001176517">
    <property type="component" value="Unassembled WGS sequence"/>
</dbReference>
<feature type="region of interest" description="Disordered" evidence="1">
    <location>
        <begin position="1004"/>
        <end position="1296"/>
    </location>
</feature>
<dbReference type="EMBL" id="JAPDMZ010000042">
    <property type="protein sequence ID" value="KAK0554036.1"/>
    <property type="molecule type" value="Genomic_DNA"/>
</dbReference>
<feature type="compositionally biased region" description="Basic and acidic residues" evidence="1">
    <location>
        <begin position="197"/>
        <end position="214"/>
    </location>
</feature>
<proteinExistence type="predicted"/>
<feature type="compositionally biased region" description="Low complexity" evidence="1">
    <location>
        <begin position="738"/>
        <end position="751"/>
    </location>
</feature>
<feature type="compositionally biased region" description="Low complexity" evidence="1">
    <location>
        <begin position="1220"/>
        <end position="1235"/>
    </location>
</feature>
<feature type="region of interest" description="Disordered" evidence="1">
    <location>
        <begin position="957"/>
        <end position="985"/>
    </location>
</feature>
<feature type="compositionally biased region" description="Pro residues" evidence="1">
    <location>
        <begin position="100"/>
        <end position="109"/>
    </location>
</feature>
<sequence length="1550" mass="166287">MRSKQPSAAAAAAAAAASSSSSTSNQRPPPRDQSARHPDDLYPTSTTASAPAPTRSTALPSPIPAAPPYYPDPRLTGAYSQAPFYARPAGSLSPSRQQPMGPPPHPQLPKLPSARRSQAQSSALPSSGASSSAAALAGPRRSFEPTPHTRVQLPLVPLEERKALWYDTESTDCIIIVPCPSRENEIPDVSSDPGSPRTKEAVRQKLIEVREAHRASLASGSSASISAPVIGPLSSDAPDAGADEVAARTSAQKGGDLPLPPLPRRDAANSLLDDDDDEEPRRQTAQSNAATAASSSRVGTANEAGDAQAAGSGNNGSAAESNGESQTAGASGGPYPRREPGELLLTERLTPAQGRARGELLRARLQLHGIDPDRAPQWPSDKDGNRYAPEGWRQRQRARHGFDDQIHTTVGHYVEDTREGTFKRRIFRAHVRVLATQSGLLDELLTPAVLREPRFRQDTIGETMRAVTKSSSGFAKASTAHQARYAMHFIRPPGERTNENAEVERIIFLPMPDPDSVPLMLHFLYFHDEEVFQSALTRDNIPTIGPRALPPEIARRSSSSRKRAYRRSLPAEVIEKIPPELNIYAPWRGVFWNVEHLMLGRPLEVFLGAWFKSNVENVTDPEKLKAGRIELRDEHETAVGRSMSMGRAPRASGTGKRGESSKVGLHGRNASQPAASPVERVDRSPETETRSRHSTSHTPGLAPSPVDRERERERQRLQMSSSTAELTTSTHLTIPGASSSSTPNRTSPNVSRQPSQSRAGSQGLGPQHSLTESMVSSRTLPMPLGAGPGAPNPSGSPSDPRGPLGSPWRHDRGAAEMDWADVRHHRHRERERELELRDREMESARREQRNYEQWVREREWDLERQREREPRRQSAAPIPGWNDVRRGVRPIVEESEDARVPEVGEDGAVLVSPHPEQDPRRPSMWSSALRGPPPAVELASMYEREYERERERYVREGWRDHDSSGRSPGPAQARDATWEAERAEREHEYAVAAAAVAAAAASARERDWELKREREREMDHLAAQPPGIARFAPPPSLRALQLAYPPAPPPDPAEEEERSRYPDASEVLPPLEPGERGDISVFGPPPQVLSSIGGGDAGDPAATAAGPEAESASRKASPEPEGEEAEVELPTRPSAGTRGAIAPPPPPPGQQPVGRARAPRESDALERTRWEEQQLQQQAASSSSSPFRFNAPTHGPPQDPLPPPPLHYLHRQHHSQRSHPMAAPGPGPYGASPGPIRTRRAGSPPMHPPSDREPQFYPGPAPASYRGSVGGPLPPPDYPYGPPTGSHSYGYGGPPPMRHHRAYQAVSEDHMHYYQQQEYYAAHHRHSMPLDPRGPAGGGGGGGGGGTGSPPPFSTGLPPHGIAALRESASALYSSRAAPGRGGASRSSYAAAGGGGGGTGGGESDLGISPPVALSRGAPAGSGHKGRSRSLAATSGGGGYGRGGEASSSAQQRSSGIRQELLKTKPNPYLPRETNPHRHLPSYKPPPPPRFPRLPPQFQSTTGSGEGRGRGSGANRRSGAGANASSTATGGVGGGGGGGYDEEEVDELID</sequence>
<protein>
    <submittedName>
        <fullName evidence="2">Uncharacterized protein</fullName>
    </submittedName>
</protein>
<feature type="compositionally biased region" description="Low complexity" evidence="1">
    <location>
        <begin position="309"/>
        <end position="325"/>
    </location>
</feature>
<feature type="compositionally biased region" description="Basic and acidic residues" evidence="1">
    <location>
        <begin position="679"/>
        <end position="691"/>
    </location>
</feature>
<feature type="compositionally biased region" description="Low complexity" evidence="1">
    <location>
        <begin position="283"/>
        <end position="296"/>
    </location>
</feature>
<feature type="region of interest" description="Disordered" evidence="1">
    <location>
        <begin position="1326"/>
        <end position="1361"/>
    </location>
</feature>
<feature type="compositionally biased region" description="Basic and acidic residues" evidence="1">
    <location>
        <begin position="371"/>
        <end position="385"/>
    </location>
</feature>
<feature type="region of interest" description="Disordered" evidence="1">
    <location>
        <begin position="1"/>
        <end position="156"/>
    </location>
</feature>
<feature type="compositionally biased region" description="Low complexity" evidence="1">
    <location>
        <begin position="1376"/>
        <end position="1391"/>
    </location>
</feature>
<feature type="compositionally biased region" description="Pro residues" evidence="1">
    <location>
        <begin position="1194"/>
        <end position="1206"/>
    </location>
</feature>
<feature type="compositionally biased region" description="Gly residues" evidence="1">
    <location>
        <begin position="1392"/>
        <end position="1404"/>
    </location>
</feature>
<feature type="compositionally biased region" description="Pro residues" evidence="1">
    <location>
        <begin position="61"/>
        <end position="71"/>
    </location>
</feature>
<comment type="caution">
    <text evidence="2">The sequence shown here is derived from an EMBL/GenBank/DDBJ whole genome shotgun (WGS) entry which is preliminary data.</text>
</comment>
<feature type="compositionally biased region" description="Pro residues" evidence="1">
    <location>
        <begin position="1483"/>
        <end position="1495"/>
    </location>
</feature>
<feature type="compositionally biased region" description="Low complexity" evidence="1">
    <location>
        <begin position="7"/>
        <end position="22"/>
    </location>
</feature>
<feature type="region of interest" description="Disordered" evidence="1">
    <location>
        <begin position="626"/>
        <end position="933"/>
    </location>
</feature>
<feature type="compositionally biased region" description="Low complexity" evidence="1">
    <location>
        <begin position="1513"/>
        <end position="1529"/>
    </location>
</feature>
<feature type="compositionally biased region" description="Low complexity" evidence="1">
    <location>
        <begin position="43"/>
        <end position="60"/>
    </location>
</feature>